<accession>A0A2S6FND0</accession>
<sequence>MNCRHRDYLDAGALLYKCLPVLGRAMAWLKRRLG</sequence>
<evidence type="ECO:0000313" key="1">
    <source>
        <dbReference type="EMBL" id="PPK38927.1"/>
    </source>
</evidence>
<evidence type="ECO:0000313" key="2">
    <source>
        <dbReference type="Proteomes" id="UP000238541"/>
    </source>
</evidence>
<name>A0A2S6FND0_9PSED</name>
<proteinExistence type="predicted"/>
<organism evidence="1 2">
    <name type="scientific">Pseudomonas laurylsulfatiphila</name>
    <dbReference type="NCBI Taxonomy" id="2011015"/>
    <lineage>
        <taxon>Bacteria</taxon>
        <taxon>Pseudomonadati</taxon>
        <taxon>Pseudomonadota</taxon>
        <taxon>Gammaproteobacteria</taxon>
        <taxon>Pseudomonadales</taxon>
        <taxon>Pseudomonadaceae</taxon>
        <taxon>Pseudomonas</taxon>
    </lineage>
</organism>
<comment type="caution">
    <text evidence="1">The sequence shown here is derived from an EMBL/GenBank/DDBJ whole genome shotgun (WGS) entry which is preliminary data.</text>
</comment>
<dbReference type="AlphaFoldDB" id="A0A2S6FND0"/>
<dbReference type="EMBL" id="NIRS01000003">
    <property type="protein sequence ID" value="PPK38927.1"/>
    <property type="molecule type" value="Genomic_DNA"/>
</dbReference>
<keyword evidence="2" id="KW-1185">Reference proteome</keyword>
<reference evidence="2" key="1">
    <citation type="submission" date="2017-06" db="EMBL/GenBank/DDBJ databases">
        <authorList>
            <person name="Furmanczyk E.M."/>
        </authorList>
    </citation>
    <scope>NUCLEOTIDE SEQUENCE [LARGE SCALE GENOMIC DNA]</scope>
    <source>
        <strain evidence="2">AP3_16</strain>
    </source>
</reference>
<dbReference type="Proteomes" id="UP000238541">
    <property type="component" value="Unassembled WGS sequence"/>
</dbReference>
<protein>
    <submittedName>
        <fullName evidence="1">Transcriptional regulator</fullName>
    </submittedName>
</protein>
<gene>
    <name evidence="1" type="ORF">CD175_14140</name>
</gene>